<evidence type="ECO:0000256" key="1">
    <source>
        <dbReference type="SAM" id="SignalP"/>
    </source>
</evidence>
<comment type="caution">
    <text evidence="2">The sequence shown here is derived from an EMBL/GenBank/DDBJ whole genome shotgun (WGS) entry which is preliminary data.</text>
</comment>
<organism evidence="2 3">
    <name type="scientific">Pleuronectes platessa</name>
    <name type="common">European plaice</name>
    <dbReference type="NCBI Taxonomy" id="8262"/>
    <lineage>
        <taxon>Eukaryota</taxon>
        <taxon>Metazoa</taxon>
        <taxon>Chordata</taxon>
        <taxon>Craniata</taxon>
        <taxon>Vertebrata</taxon>
        <taxon>Euteleostomi</taxon>
        <taxon>Actinopterygii</taxon>
        <taxon>Neopterygii</taxon>
        <taxon>Teleostei</taxon>
        <taxon>Neoteleostei</taxon>
        <taxon>Acanthomorphata</taxon>
        <taxon>Carangaria</taxon>
        <taxon>Pleuronectiformes</taxon>
        <taxon>Pleuronectoidei</taxon>
        <taxon>Pleuronectidae</taxon>
        <taxon>Pleuronectes</taxon>
    </lineage>
</organism>
<evidence type="ECO:0000313" key="3">
    <source>
        <dbReference type="Proteomes" id="UP001153269"/>
    </source>
</evidence>
<gene>
    <name evidence="2" type="ORF">PLEPLA_LOCUS24403</name>
</gene>
<protein>
    <submittedName>
        <fullName evidence="2">Uncharacterized protein</fullName>
    </submittedName>
</protein>
<dbReference type="Proteomes" id="UP001153269">
    <property type="component" value="Unassembled WGS sequence"/>
</dbReference>
<accession>A0A9N7YR00</accession>
<keyword evidence="1" id="KW-0732">Signal</keyword>
<name>A0A9N7YR00_PLEPL</name>
<feature type="chain" id="PRO_5040208588" evidence="1">
    <location>
        <begin position="27"/>
        <end position="154"/>
    </location>
</feature>
<keyword evidence="3" id="KW-1185">Reference proteome</keyword>
<proteinExistence type="predicted"/>
<evidence type="ECO:0000313" key="2">
    <source>
        <dbReference type="EMBL" id="CAB1436371.1"/>
    </source>
</evidence>
<dbReference type="AlphaFoldDB" id="A0A9N7YR00"/>
<reference evidence="2" key="1">
    <citation type="submission" date="2020-03" db="EMBL/GenBank/DDBJ databases">
        <authorList>
            <person name="Weist P."/>
        </authorList>
    </citation>
    <scope>NUCLEOTIDE SEQUENCE</scope>
</reference>
<sequence>MNPSSSEWLRLIFIAVWQQMLRDVSGGLGGFNSILTTSTLTHGFVHASSTPSASSLCQEGLTWGPDDTKRLSPEAGGHFLSAAVTMEMDHRRKKQDVFPVSNVLKLVLTSSLISSSDKVPTRSVQQIVAGENPDGIRQLHVSLDPNLSAEPRVT</sequence>
<feature type="signal peptide" evidence="1">
    <location>
        <begin position="1"/>
        <end position="26"/>
    </location>
</feature>
<dbReference type="EMBL" id="CADEAL010001888">
    <property type="protein sequence ID" value="CAB1436371.1"/>
    <property type="molecule type" value="Genomic_DNA"/>
</dbReference>